<evidence type="ECO:0000256" key="1">
    <source>
        <dbReference type="ARBA" id="ARBA00007068"/>
    </source>
</evidence>
<dbReference type="Gene3D" id="3.60.70.12">
    <property type="entry name" value="L-amino peptidase D-ALA esterase/amidase"/>
    <property type="match status" value="1"/>
</dbReference>
<dbReference type="AlphaFoldDB" id="A0A0F9QHY4"/>
<sequence length="336" mass="38712">MANDYLNSLKKTRDRIIGNMRKTQGGFDDCCEDYQFIRIFDTINFNNKMNRLGITHLVKDENYNFSKIFESSIIDPIIDRSNNVFGIIGKTGSGKSELAQIITLISKKANKDFLGRDVEFFLCYTGPELHSTLKLLHKGDILWKDEMPKTEGEGSRKQKWEIENVLHTIRKLENTFIFVDPLAIKLDICDLYIESAGMNKKTRTNRFMLLNERREYFGHIYSKLHDDERLRDWYETQKDAFIRKIKNLAGKVTIKEKNENIKQETGSIIVVLATDAPLLPHQLKRLVKRIPIGLGRLGSYAGNGSGDIFIAFTTKTPDKNDTSGKPFSVQMMRNEE</sequence>
<accession>A0A0F9QHY4</accession>
<dbReference type="EMBL" id="LAZR01004864">
    <property type="protein sequence ID" value="KKN04913.1"/>
    <property type="molecule type" value="Genomic_DNA"/>
</dbReference>
<gene>
    <name evidence="2" type="ORF">LCGC14_1092530</name>
</gene>
<dbReference type="InterPro" id="IPR027417">
    <property type="entry name" value="P-loop_NTPase"/>
</dbReference>
<proteinExistence type="inferred from homology"/>
<feature type="non-terminal residue" evidence="2">
    <location>
        <position position="336"/>
    </location>
</feature>
<protein>
    <submittedName>
        <fullName evidence="2">Uncharacterized protein</fullName>
    </submittedName>
</protein>
<dbReference type="SUPFAM" id="SSF56266">
    <property type="entry name" value="DmpA/ArgJ-like"/>
    <property type="match status" value="1"/>
</dbReference>
<dbReference type="Pfam" id="PF03576">
    <property type="entry name" value="Peptidase_S58"/>
    <property type="match status" value="1"/>
</dbReference>
<comment type="caution">
    <text evidence="2">The sequence shown here is derived from an EMBL/GenBank/DDBJ whole genome shotgun (WGS) entry which is preliminary data.</text>
</comment>
<organism evidence="2">
    <name type="scientific">marine sediment metagenome</name>
    <dbReference type="NCBI Taxonomy" id="412755"/>
    <lineage>
        <taxon>unclassified sequences</taxon>
        <taxon>metagenomes</taxon>
        <taxon>ecological metagenomes</taxon>
    </lineage>
</organism>
<evidence type="ECO:0000313" key="2">
    <source>
        <dbReference type="EMBL" id="KKN04913.1"/>
    </source>
</evidence>
<name>A0A0F9QHY4_9ZZZZ</name>
<dbReference type="GO" id="GO:0004177">
    <property type="term" value="F:aminopeptidase activity"/>
    <property type="evidence" value="ECO:0007669"/>
    <property type="project" value="TreeGrafter"/>
</dbReference>
<dbReference type="InterPro" id="IPR005321">
    <property type="entry name" value="Peptidase_S58_DmpA"/>
</dbReference>
<dbReference type="PANTHER" id="PTHR36512">
    <property type="entry name" value="D-AMINOPEPTIDASE"/>
    <property type="match status" value="1"/>
</dbReference>
<dbReference type="PANTHER" id="PTHR36512:SF3">
    <property type="entry name" value="BLR5678 PROTEIN"/>
    <property type="match status" value="1"/>
</dbReference>
<dbReference type="InterPro" id="IPR016117">
    <property type="entry name" value="ArgJ-like_dom_sf"/>
</dbReference>
<reference evidence="2" key="1">
    <citation type="journal article" date="2015" name="Nature">
        <title>Complex archaea that bridge the gap between prokaryotes and eukaryotes.</title>
        <authorList>
            <person name="Spang A."/>
            <person name="Saw J.H."/>
            <person name="Jorgensen S.L."/>
            <person name="Zaremba-Niedzwiedzka K."/>
            <person name="Martijn J."/>
            <person name="Lind A.E."/>
            <person name="van Eijk R."/>
            <person name="Schleper C."/>
            <person name="Guy L."/>
            <person name="Ettema T.J."/>
        </authorList>
    </citation>
    <scope>NUCLEOTIDE SEQUENCE</scope>
</reference>
<dbReference type="SUPFAM" id="SSF52540">
    <property type="entry name" value="P-loop containing nucleoside triphosphate hydrolases"/>
    <property type="match status" value="1"/>
</dbReference>
<comment type="similarity">
    <text evidence="1">Belongs to the peptidase S58 family.</text>
</comment>